<proteinExistence type="predicted"/>
<evidence type="ECO:0000313" key="8">
    <source>
        <dbReference type="EMBL" id="KAK4484040.1"/>
    </source>
</evidence>
<evidence type="ECO:0000259" key="7">
    <source>
        <dbReference type="PROSITE" id="PS51999"/>
    </source>
</evidence>
<protein>
    <recommendedName>
        <fullName evidence="7">GRF-type domain-containing protein</fullName>
    </recommendedName>
</protein>
<dbReference type="Gene3D" id="1.10.630.10">
    <property type="entry name" value="Cytochrome P450"/>
    <property type="match status" value="1"/>
</dbReference>
<name>A0ABR0D4B1_9LAMI</name>
<keyword evidence="9" id="KW-1185">Reference proteome</keyword>
<feature type="domain" description="GRF-type" evidence="7">
    <location>
        <begin position="153"/>
        <end position="194"/>
    </location>
</feature>
<evidence type="ECO:0000256" key="1">
    <source>
        <dbReference type="ARBA" id="ARBA00022723"/>
    </source>
</evidence>
<gene>
    <name evidence="8" type="ORF">RD792_011255</name>
</gene>
<dbReference type="PANTHER" id="PTHR24286">
    <property type="entry name" value="CYTOCHROME P450 26"/>
    <property type="match status" value="1"/>
</dbReference>
<keyword evidence="4" id="KW-0408">Iron</keyword>
<comment type="caution">
    <text evidence="8">The sequence shown here is derived from an EMBL/GenBank/DDBJ whole genome shotgun (WGS) entry which is preliminary data.</text>
</comment>
<keyword evidence="6" id="KW-0175">Coiled coil</keyword>
<evidence type="ECO:0000256" key="5">
    <source>
        <dbReference type="PROSITE-ProRule" id="PRU01343"/>
    </source>
</evidence>
<evidence type="ECO:0000256" key="4">
    <source>
        <dbReference type="ARBA" id="ARBA00023004"/>
    </source>
</evidence>
<dbReference type="InterPro" id="IPR036396">
    <property type="entry name" value="Cyt_P450_sf"/>
</dbReference>
<reference evidence="8 9" key="1">
    <citation type="journal article" date="2023" name="bioRxiv">
        <title>Genome report: Whole genome sequence and annotation of Penstemon davidsonii.</title>
        <authorList>
            <person name="Ostevik K.L."/>
            <person name="Alabady M."/>
            <person name="Zhang M."/>
            <person name="Rausher M.D."/>
        </authorList>
    </citation>
    <scope>NUCLEOTIDE SEQUENCE [LARGE SCALE GENOMIC DNA]</scope>
    <source>
        <strain evidence="8">DNT005</strain>
        <tissue evidence="8">Whole leaf</tissue>
    </source>
</reference>
<keyword evidence="1" id="KW-0479">Metal-binding</keyword>
<evidence type="ECO:0000256" key="2">
    <source>
        <dbReference type="ARBA" id="ARBA00022771"/>
    </source>
</evidence>
<dbReference type="Proteomes" id="UP001291926">
    <property type="component" value="Unassembled WGS sequence"/>
</dbReference>
<dbReference type="PROSITE" id="PS51999">
    <property type="entry name" value="ZF_GRF"/>
    <property type="match status" value="1"/>
</dbReference>
<evidence type="ECO:0000256" key="6">
    <source>
        <dbReference type="SAM" id="Coils"/>
    </source>
</evidence>
<sequence length="299" mass="34392">MGWPFLGETNEFLKQGPEFMKNKGARYGNVFKSHILGSPTIISMDPELNRYILLNEAKGLVPGYPKSMLDILGERNIAAVYGATHKHLRNNMLSLVGTSLVKDRLFSRIDKYMKLYLSNWDSKIIDLQEKTMDVKMESMSNPNSRIRLGSSYCSCGFRVRIYTSWTKENPGRRFARCQCLTDERCDYFEWIDPIMCDRSRVIIPGLLSRVNRTEAENARVMREFDEMSTQMQVLVNSLHNLEAENMALRRKQKLAMICAMIVFLWADVSFPLVEMPSSLMNLNTILGHCLFPKCDALVC</sequence>
<keyword evidence="2 5" id="KW-0863">Zinc-finger</keyword>
<evidence type="ECO:0000256" key="3">
    <source>
        <dbReference type="ARBA" id="ARBA00022833"/>
    </source>
</evidence>
<feature type="coiled-coil region" evidence="6">
    <location>
        <begin position="210"/>
        <end position="251"/>
    </location>
</feature>
<dbReference type="SUPFAM" id="SSF48264">
    <property type="entry name" value="Cytochrome P450"/>
    <property type="match status" value="1"/>
</dbReference>
<dbReference type="PANTHER" id="PTHR24286:SF169">
    <property type="entry name" value="CYTOCHROME P450 85A1"/>
    <property type="match status" value="1"/>
</dbReference>
<keyword evidence="3" id="KW-0862">Zinc</keyword>
<organism evidence="8 9">
    <name type="scientific">Penstemon davidsonii</name>
    <dbReference type="NCBI Taxonomy" id="160366"/>
    <lineage>
        <taxon>Eukaryota</taxon>
        <taxon>Viridiplantae</taxon>
        <taxon>Streptophyta</taxon>
        <taxon>Embryophyta</taxon>
        <taxon>Tracheophyta</taxon>
        <taxon>Spermatophyta</taxon>
        <taxon>Magnoliopsida</taxon>
        <taxon>eudicotyledons</taxon>
        <taxon>Gunneridae</taxon>
        <taxon>Pentapetalae</taxon>
        <taxon>asterids</taxon>
        <taxon>lamiids</taxon>
        <taxon>Lamiales</taxon>
        <taxon>Plantaginaceae</taxon>
        <taxon>Cheloneae</taxon>
        <taxon>Penstemon</taxon>
    </lineage>
</organism>
<dbReference type="EMBL" id="JAYDYQ010002534">
    <property type="protein sequence ID" value="KAK4484040.1"/>
    <property type="molecule type" value="Genomic_DNA"/>
</dbReference>
<dbReference type="InterPro" id="IPR010666">
    <property type="entry name" value="Znf_GRF"/>
</dbReference>
<accession>A0ABR0D4B1</accession>
<evidence type="ECO:0000313" key="9">
    <source>
        <dbReference type="Proteomes" id="UP001291926"/>
    </source>
</evidence>